<dbReference type="Proteomes" id="UP000242715">
    <property type="component" value="Unassembled WGS sequence"/>
</dbReference>
<keyword evidence="1" id="KW-0472">Membrane</keyword>
<reference evidence="3" key="1">
    <citation type="journal article" date="2017" name="Front. Plant Sci.">
        <title>Climate Clever Clovers: New Paradigm to Reduce the Environmental Footprint of Ruminants by Breeding Low Methanogenic Forages Utilizing Haplotype Variation.</title>
        <authorList>
            <person name="Kaur P."/>
            <person name="Appels R."/>
            <person name="Bayer P.E."/>
            <person name="Keeble-Gagnere G."/>
            <person name="Wang J."/>
            <person name="Hirakawa H."/>
            <person name="Shirasawa K."/>
            <person name="Vercoe P."/>
            <person name="Stefanova K."/>
            <person name="Durmic Z."/>
            <person name="Nichols P."/>
            <person name="Revell C."/>
            <person name="Isobe S.N."/>
            <person name="Edwards D."/>
            <person name="Erskine W."/>
        </authorList>
    </citation>
    <scope>NUCLEOTIDE SEQUENCE [LARGE SCALE GENOMIC DNA]</scope>
    <source>
        <strain evidence="3">cv. Daliak</strain>
    </source>
</reference>
<accession>A0A2Z6P0Q3</accession>
<sequence length="80" mass="9521">MDRRRNGRRVKKFVIEVVKVKDEMLQFLSWATGFTSVGMPQMWWLKFIQSRWGCFVSGVCRIVLCSWVVVDMLFGIRVIY</sequence>
<keyword evidence="3" id="KW-1185">Reference proteome</keyword>
<evidence type="ECO:0000313" key="3">
    <source>
        <dbReference type="Proteomes" id="UP000242715"/>
    </source>
</evidence>
<keyword evidence="1" id="KW-0812">Transmembrane</keyword>
<proteinExistence type="predicted"/>
<organism evidence="2 3">
    <name type="scientific">Trifolium subterraneum</name>
    <name type="common">Subterranean clover</name>
    <dbReference type="NCBI Taxonomy" id="3900"/>
    <lineage>
        <taxon>Eukaryota</taxon>
        <taxon>Viridiplantae</taxon>
        <taxon>Streptophyta</taxon>
        <taxon>Embryophyta</taxon>
        <taxon>Tracheophyta</taxon>
        <taxon>Spermatophyta</taxon>
        <taxon>Magnoliopsida</taxon>
        <taxon>eudicotyledons</taxon>
        <taxon>Gunneridae</taxon>
        <taxon>Pentapetalae</taxon>
        <taxon>rosids</taxon>
        <taxon>fabids</taxon>
        <taxon>Fabales</taxon>
        <taxon>Fabaceae</taxon>
        <taxon>Papilionoideae</taxon>
        <taxon>50 kb inversion clade</taxon>
        <taxon>NPAAA clade</taxon>
        <taxon>Hologalegina</taxon>
        <taxon>IRL clade</taxon>
        <taxon>Trifolieae</taxon>
        <taxon>Trifolium</taxon>
    </lineage>
</organism>
<name>A0A2Z6P0Q3_TRISU</name>
<evidence type="ECO:0008006" key="4">
    <source>
        <dbReference type="Google" id="ProtNLM"/>
    </source>
</evidence>
<keyword evidence="1" id="KW-1133">Transmembrane helix</keyword>
<dbReference type="AlphaFoldDB" id="A0A2Z6P0Q3"/>
<feature type="transmembrane region" description="Helical" evidence="1">
    <location>
        <begin position="52"/>
        <end position="76"/>
    </location>
</feature>
<evidence type="ECO:0000256" key="1">
    <source>
        <dbReference type="SAM" id="Phobius"/>
    </source>
</evidence>
<dbReference type="EMBL" id="DF973613">
    <property type="protein sequence ID" value="GAU36017.1"/>
    <property type="molecule type" value="Genomic_DNA"/>
</dbReference>
<evidence type="ECO:0000313" key="2">
    <source>
        <dbReference type="EMBL" id="GAU36017.1"/>
    </source>
</evidence>
<protein>
    <recommendedName>
        <fullName evidence="4">Transmembrane protein</fullName>
    </recommendedName>
</protein>
<gene>
    <name evidence="2" type="ORF">TSUD_211550</name>
</gene>